<dbReference type="AlphaFoldDB" id="A0A8C0LGZ4"/>
<reference evidence="1" key="2">
    <citation type="submission" date="2025-09" db="UniProtKB">
        <authorList>
            <consortium name="Ensembl"/>
        </authorList>
    </citation>
    <scope>IDENTIFICATION</scope>
</reference>
<keyword evidence="2" id="KW-1185">Reference proteome</keyword>
<dbReference type="GeneTree" id="ENSGT00940000157237"/>
<dbReference type="Proteomes" id="UP000694391">
    <property type="component" value="Unplaced"/>
</dbReference>
<name>A0A8C0LGZ4_CANLU</name>
<evidence type="ECO:0000313" key="1">
    <source>
        <dbReference type="Ensembl" id="ENSCAFP00020032344.1"/>
    </source>
</evidence>
<sequence>MVFPLAHVSNDTNKMTLINPQGVKLNIYKQKVEQAIKSYERRLNKIVWRALSQEEKEKLDAYKPMRYLENKAALNRALERLNWPISLKELSMLENEILAGKMYIQQAMELQEAAKKENHANKTNSQEWNPWFKGHEYFGALNTCCQYNTPFLTVCGVCRPGINHLKSY</sequence>
<evidence type="ECO:0000313" key="2">
    <source>
        <dbReference type="Proteomes" id="UP000694391"/>
    </source>
</evidence>
<dbReference type="Ensembl" id="ENSCAFT00020037343.1">
    <property type="protein sequence ID" value="ENSCAFP00020032344.1"/>
    <property type="gene ID" value="ENSCAFG00020025188.1"/>
</dbReference>
<accession>A0A8C0LGZ4</accession>
<organism evidence="1 2">
    <name type="scientific">Canis lupus dingo</name>
    <name type="common">dingo</name>
    <dbReference type="NCBI Taxonomy" id="286419"/>
    <lineage>
        <taxon>Eukaryota</taxon>
        <taxon>Metazoa</taxon>
        <taxon>Chordata</taxon>
        <taxon>Craniata</taxon>
        <taxon>Vertebrata</taxon>
        <taxon>Euteleostomi</taxon>
        <taxon>Mammalia</taxon>
        <taxon>Eutheria</taxon>
        <taxon>Laurasiatheria</taxon>
        <taxon>Carnivora</taxon>
        <taxon>Caniformia</taxon>
        <taxon>Canidae</taxon>
        <taxon>Canis</taxon>
    </lineage>
</organism>
<dbReference type="PANTHER" id="PTHR46785:SF1">
    <property type="entry name" value="VON WILLEBRAND FACTOR A DOMAIN-CONTAINING PROTEIN 3B"/>
    <property type="match status" value="1"/>
</dbReference>
<reference evidence="1" key="1">
    <citation type="submission" date="2025-08" db="UniProtKB">
        <authorList>
            <consortium name="Ensembl"/>
        </authorList>
    </citation>
    <scope>IDENTIFICATION</scope>
</reference>
<proteinExistence type="predicted"/>
<protein>
    <submittedName>
        <fullName evidence="1">Uncharacterized protein</fullName>
    </submittedName>
</protein>
<dbReference type="PANTHER" id="PTHR46785">
    <property type="entry name" value="VON WILLEBRAND FACTOR A DOMAIN-CONTAINING PROTEIN 3B"/>
    <property type="match status" value="1"/>
</dbReference>